<dbReference type="AlphaFoldDB" id="A0A0F7G0U1"/>
<dbReference type="HOGENOM" id="CLU_3085456_0_0_11"/>
<sequence length="52" mass="5417">MDAGGTEHSVSPGRIGPGVFLSPAHVLARADDVIPRRQGVADFRRPHSAGTP</sequence>
<dbReference type="PATRIC" id="fig|408015.6.peg.5499"/>
<keyword evidence="2" id="KW-1185">Reference proteome</keyword>
<organism evidence="1 2">
    <name type="scientific">Streptomyces xiamenensis</name>
    <dbReference type="NCBI Taxonomy" id="408015"/>
    <lineage>
        <taxon>Bacteria</taxon>
        <taxon>Bacillati</taxon>
        <taxon>Actinomycetota</taxon>
        <taxon>Actinomycetes</taxon>
        <taxon>Kitasatosporales</taxon>
        <taxon>Streptomycetaceae</taxon>
        <taxon>Streptomyces</taxon>
    </lineage>
</organism>
<proteinExistence type="predicted"/>
<reference evidence="1" key="1">
    <citation type="submission" date="2019-08" db="EMBL/GenBank/DDBJ databases">
        <title>Complete genome sequence of a mangrove-derived Streptomyces xiamenensis.</title>
        <authorList>
            <person name="Xu J."/>
        </authorList>
    </citation>
    <scope>NUCLEOTIDE SEQUENCE</scope>
    <source>
        <strain evidence="1">318</strain>
    </source>
</reference>
<dbReference type="KEGG" id="sxi:SXIM_54340"/>
<evidence type="ECO:0000313" key="1">
    <source>
        <dbReference type="EMBL" id="AKG46818.1"/>
    </source>
</evidence>
<protein>
    <submittedName>
        <fullName evidence="1">Uncharacterized protein</fullName>
    </submittedName>
</protein>
<name>A0A0F7G0U1_9ACTN</name>
<gene>
    <name evidence="1" type="ORF">SXIM_54340</name>
</gene>
<accession>A0A0F7G0U1</accession>
<dbReference type="EMBL" id="CP009922">
    <property type="protein sequence ID" value="AKG46818.1"/>
    <property type="molecule type" value="Genomic_DNA"/>
</dbReference>
<evidence type="ECO:0000313" key="2">
    <source>
        <dbReference type="Proteomes" id="UP000034034"/>
    </source>
</evidence>
<dbReference type="Proteomes" id="UP000034034">
    <property type="component" value="Chromosome"/>
</dbReference>